<gene>
    <name evidence="7" type="ORF">GCM10010831_03930</name>
</gene>
<evidence type="ECO:0000256" key="1">
    <source>
        <dbReference type="ARBA" id="ARBA00004442"/>
    </source>
</evidence>
<dbReference type="SUPFAM" id="SSF48452">
    <property type="entry name" value="TPR-like"/>
    <property type="match status" value="1"/>
</dbReference>
<dbReference type="InterPro" id="IPR006665">
    <property type="entry name" value="OmpA-like"/>
</dbReference>
<protein>
    <submittedName>
        <fullName evidence="7">Cell envelope biogenesis protein OmpA</fullName>
    </submittedName>
</protein>
<dbReference type="SUPFAM" id="SSF49478">
    <property type="entry name" value="Cna protein B-type domain"/>
    <property type="match status" value="1"/>
</dbReference>
<dbReference type="Pfam" id="PF00691">
    <property type="entry name" value="OmpA"/>
    <property type="match status" value="1"/>
</dbReference>
<name>A0A917E576_9FLAO</name>
<proteinExistence type="predicted"/>
<dbReference type="Gene3D" id="3.30.1330.60">
    <property type="entry name" value="OmpA-like domain"/>
    <property type="match status" value="1"/>
</dbReference>
<dbReference type="InterPro" id="IPR006664">
    <property type="entry name" value="OMP_bac"/>
</dbReference>
<evidence type="ECO:0000313" key="7">
    <source>
        <dbReference type="EMBL" id="GGE05452.1"/>
    </source>
</evidence>
<dbReference type="Gene3D" id="2.120.10.30">
    <property type="entry name" value="TolB, C-terminal domain"/>
    <property type="match status" value="1"/>
</dbReference>
<dbReference type="Proteomes" id="UP000599688">
    <property type="component" value="Unassembled WGS sequence"/>
</dbReference>
<keyword evidence="3" id="KW-0998">Cell outer membrane</keyword>
<evidence type="ECO:0000313" key="8">
    <source>
        <dbReference type="Proteomes" id="UP000599688"/>
    </source>
</evidence>
<dbReference type="EMBL" id="BMGL01000002">
    <property type="protein sequence ID" value="GGE05452.1"/>
    <property type="molecule type" value="Genomic_DNA"/>
</dbReference>
<evidence type="ECO:0000259" key="6">
    <source>
        <dbReference type="PROSITE" id="PS51123"/>
    </source>
</evidence>
<sequence>MAITALQAQDRTTAKADKYFDNLAFYDAADNYQKIVDKGNGTPYVYRRLAESYYNLVEMKQAERFYKLAMRTEDDLVAEDYFRYAQALKTNAKFDESNKVMQQFAEKAPNDQRAKFFKANPNYLEDLQNKQPNFTEDMLELSAKEYSDFGAYEFNGLFYFVSTRNESRSTYGWNDQPGTDVFVAQNVGGTFKNEIELPGEVNSNYNEGSLTITNDGKTMYFTRNDYTGRKYQTNSEGVGQLRLYKATLVTGEWKDVEALSFTGSEYSYSHPALSPDNDYLYFSSDMPGGFGQSDLYRVAINEDGSFGEPENLGDKINTPGRESFPFMDSDEVLYFSTDGHLGLGGLDIFYTREMKSGFAYPTNLGAPVNTKADDFSFSYYPAKKAGYVASNRKGLGTVDNIYTLDLVQPMDETMLVVSIIDAETNQPIEGAEVIVYDDEENEVKRAKTKNDGIAKLLVVSYEDYDVQANRKGYNSGSETISAKGTEQPVKLLLEPIEPLIVERKVILDEIYFEFDKYEIQAKSALGLDQLIETLKKHEDIRLRVESHTDRRGPAEYNQQLSEKRAQSTVAYMVENGIAEDRLEAAGLGESKPINDCSSGCTEEQHRENRRSEFTIIEEKEGVETTVESSKE</sequence>
<feature type="region of interest" description="Disordered" evidence="5">
    <location>
        <begin position="589"/>
        <end position="611"/>
    </location>
</feature>
<dbReference type="CDD" id="cd07185">
    <property type="entry name" value="OmpA_C-like"/>
    <property type="match status" value="1"/>
</dbReference>
<dbReference type="Gene3D" id="2.60.40.1120">
    <property type="entry name" value="Carboxypeptidase-like, regulatory domain"/>
    <property type="match status" value="1"/>
</dbReference>
<evidence type="ECO:0000256" key="4">
    <source>
        <dbReference type="PROSITE-ProRule" id="PRU00473"/>
    </source>
</evidence>
<dbReference type="PROSITE" id="PS51123">
    <property type="entry name" value="OMPA_2"/>
    <property type="match status" value="1"/>
</dbReference>
<dbReference type="InterPro" id="IPR011990">
    <property type="entry name" value="TPR-like_helical_dom_sf"/>
</dbReference>
<dbReference type="InterPro" id="IPR050330">
    <property type="entry name" value="Bact_OuterMem_StrucFunc"/>
</dbReference>
<comment type="subcellular location">
    <subcellularLocation>
        <location evidence="1">Cell outer membrane</location>
    </subcellularLocation>
</comment>
<evidence type="ECO:0000256" key="3">
    <source>
        <dbReference type="ARBA" id="ARBA00023237"/>
    </source>
</evidence>
<dbReference type="InterPro" id="IPR011659">
    <property type="entry name" value="WD40"/>
</dbReference>
<dbReference type="Pfam" id="PF07676">
    <property type="entry name" value="PD40"/>
    <property type="match status" value="3"/>
</dbReference>
<organism evidence="7 8">
    <name type="scientific">Psychroflexus salis</name>
    <dbReference type="NCBI Taxonomy" id="1526574"/>
    <lineage>
        <taxon>Bacteria</taxon>
        <taxon>Pseudomonadati</taxon>
        <taxon>Bacteroidota</taxon>
        <taxon>Flavobacteriia</taxon>
        <taxon>Flavobacteriales</taxon>
        <taxon>Flavobacteriaceae</taxon>
        <taxon>Psychroflexus</taxon>
    </lineage>
</organism>
<dbReference type="InterPro" id="IPR011042">
    <property type="entry name" value="6-blade_b-propeller_TolB-like"/>
</dbReference>
<feature type="compositionally biased region" description="Basic and acidic residues" evidence="5">
    <location>
        <begin position="602"/>
        <end position="611"/>
    </location>
</feature>
<dbReference type="AlphaFoldDB" id="A0A917E576"/>
<reference evidence="7 8" key="1">
    <citation type="journal article" date="2014" name="Int. J. Syst. Evol. Microbiol.">
        <title>Complete genome sequence of Corynebacterium casei LMG S-19264T (=DSM 44701T), isolated from a smear-ripened cheese.</title>
        <authorList>
            <consortium name="US DOE Joint Genome Institute (JGI-PGF)"/>
            <person name="Walter F."/>
            <person name="Albersmeier A."/>
            <person name="Kalinowski J."/>
            <person name="Ruckert C."/>
        </authorList>
    </citation>
    <scope>NUCLEOTIDE SEQUENCE [LARGE SCALE GENOMIC DNA]</scope>
    <source>
        <strain evidence="7 8">CGMCC 1.12925</strain>
    </source>
</reference>
<dbReference type="PANTHER" id="PTHR30329:SF21">
    <property type="entry name" value="LIPOPROTEIN YIAD-RELATED"/>
    <property type="match status" value="1"/>
</dbReference>
<dbReference type="InterPro" id="IPR036737">
    <property type="entry name" value="OmpA-like_sf"/>
</dbReference>
<evidence type="ECO:0000256" key="2">
    <source>
        <dbReference type="ARBA" id="ARBA00023136"/>
    </source>
</evidence>
<dbReference type="SUPFAM" id="SSF82171">
    <property type="entry name" value="DPP6 N-terminal domain-like"/>
    <property type="match status" value="1"/>
</dbReference>
<feature type="domain" description="OmpA-like" evidence="6">
    <location>
        <begin position="501"/>
        <end position="619"/>
    </location>
</feature>
<keyword evidence="2 4" id="KW-0472">Membrane</keyword>
<keyword evidence="8" id="KW-1185">Reference proteome</keyword>
<dbReference type="PANTHER" id="PTHR30329">
    <property type="entry name" value="STATOR ELEMENT OF FLAGELLAR MOTOR COMPLEX"/>
    <property type="match status" value="1"/>
</dbReference>
<dbReference type="GO" id="GO:0009279">
    <property type="term" value="C:cell outer membrane"/>
    <property type="evidence" value="ECO:0007669"/>
    <property type="project" value="UniProtKB-SubCell"/>
</dbReference>
<comment type="caution">
    <text evidence="7">The sequence shown here is derived from an EMBL/GenBank/DDBJ whole genome shotgun (WGS) entry which is preliminary data.</text>
</comment>
<dbReference type="SUPFAM" id="SSF103088">
    <property type="entry name" value="OmpA-like"/>
    <property type="match status" value="1"/>
</dbReference>
<dbReference type="PRINTS" id="PR01021">
    <property type="entry name" value="OMPADOMAIN"/>
</dbReference>
<accession>A0A917E576</accession>
<dbReference type="Gene3D" id="1.25.40.10">
    <property type="entry name" value="Tetratricopeptide repeat domain"/>
    <property type="match status" value="1"/>
</dbReference>
<evidence type="ECO:0000256" key="5">
    <source>
        <dbReference type="SAM" id="MobiDB-lite"/>
    </source>
</evidence>